<protein>
    <submittedName>
        <fullName evidence="1">Uncharacterized protein</fullName>
    </submittedName>
</protein>
<accession>A0ABQ7A6G3</accession>
<reference evidence="1 2" key="1">
    <citation type="journal article" date="2020" name="BMC Genomics">
        <title>Intraspecific diversification of the crop wild relative Brassica cretica Lam. using demographic model selection.</title>
        <authorList>
            <person name="Kioukis A."/>
            <person name="Michalopoulou V.A."/>
            <person name="Briers L."/>
            <person name="Pirintsos S."/>
            <person name="Studholme D.J."/>
            <person name="Pavlidis P."/>
            <person name="Sarris P.F."/>
        </authorList>
    </citation>
    <scope>NUCLEOTIDE SEQUENCE [LARGE SCALE GENOMIC DNA]</scope>
    <source>
        <strain evidence="2">cv. PFS-1207/04</strain>
    </source>
</reference>
<sequence>MVTPIETKRESVRSDHRRGCYKNGMKAPCSVQIAHLASWTARSVQFSHFVGWTVGVSLSGIHCPRPPEILFRNCCETRLSSSASLYLLSFIFSFFEEDISREISDFDFVVTDFDPNRRSTGSIVKLRLHRFHSTVFVM</sequence>
<gene>
    <name evidence="1" type="ORF">DY000_02053196</name>
</gene>
<keyword evidence="2" id="KW-1185">Reference proteome</keyword>
<dbReference type="EMBL" id="QGKV02002055">
    <property type="protein sequence ID" value="KAF3493264.1"/>
    <property type="molecule type" value="Genomic_DNA"/>
</dbReference>
<name>A0ABQ7A6G3_BRACR</name>
<comment type="caution">
    <text evidence="1">The sequence shown here is derived from an EMBL/GenBank/DDBJ whole genome shotgun (WGS) entry which is preliminary data.</text>
</comment>
<dbReference type="Proteomes" id="UP000266723">
    <property type="component" value="Unassembled WGS sequence"/>
</dbReference>
<evidence type="ECO:0000313" key="2">
    <source>
        <dbReference type="Proteomes" id="UP000266723"/>
    </source>
</evidence>
<organism evidence="1 2">
    <name type="scientific">Brassica cretica</name>
    <name type="common">Mustard</name>
    <dbReference type="NCBI Taxonomy" id="69181"/>
    <lineage>
        <taxon>Eukaryota</taxon>
        <taxon>Viridiplantae</taxon>
        <taxon>Streptophyta</taxon>
        <taxon>Embryophyta</taxon>
        <taxon>Tracheophyta</taxon>
        <taxon>Spermatophyta</taxon>
        <taxon>Magnoliopsida</taxon>
        <taxon>eudicotyledons</taxon>
        <taxon>Gunneridae</taxon>
        <taxon>Pentapetalae</taxon>
        <taxon>rosids</taxon>
        <taxon>malvids</taxon>
        <taxon>Brassicales</taxon>
        <taxon>Brassicaceae</taxon>
        <taxon>Brassiceae</taxon>
        <taxon>Brassica</taxon>
    </lineage>
</organism>
<proteinExistence type="predicted"/>
<evidence type="ECO:0000313" key="1">
    <source>
        <dbReference type="EMBL" id="KAF3493264.1"/>
    </source>
</evidence>